<proteinExistence type="predicted"/>
<sequence length="84" mass="9731">MQTAKTQAASTPLRQLALHSTTTCSAHATAYAKCILLTYTDVRKDSCKREFDKFGQCLRETVCLACRIEEPTYRYFCLKMKRKW</sequence>
<evidence type="ECO:0000313" key="1">
    <source>
        <dbReference type="EMBL" id="OAX43324.1"/>
    </source>
</evidence>
<dbReference type="EMBL" id="KV448140">
    <property type="protein sequence ID" value="OAX43324.1"/>
    <property type="molecule type" value="Genomic_DNA"/>
</dbReference>
<dbReference type="InParanoid" id="A0A1B7NEV6"/>
<evidence type="ECO:0000313" key="2">
    <source>
        <dbReference type="Proteomes" id="UP000092154"/>
    </source>
</evidence>
<dbReference type="AlphaFoldDB" id="A0A1B7NEV6"/>
<gene>
    <name evidence="1" type="ORF">K503DRAFT_681420</name>
</gene>
<dbReference type="Proteomes" id="UP000092154">
    <property type="component" value="Unassembled WGS sequence"/>
</dbReference>
<reference evidence="1 2" key="1">
    <citation type="submission" date="2016-06" db="EMBL/GenBank/DDBJ databases">
        <title>Comparative genomics of the ectomycorrhizal sister species Rhizopogon vinicolor and Rhizopogon vesiculosus (Basidiomycota: Boletales) reveals a divergence of the mating type B locus.</title>
        <authorList>
            <consortium name="DOE Joint Genome Institute"/>
            <person name="Mujic A.B."/>
            <person name="Kuo A."/>
            <person name="Tritt A."/>
            <person name="Lipzen A."/>
            <person name="Chen C."/>
            <person name="Johnson J."/>
            <person name="Sharma A."/>
            <person name="Barry K."/>
            <person name="Grigoriev I.V."/>
            <person name="Spatafora J.W."/>
        </authorList>
    </citation>
    <scope>NUCLEOTIDE SEQUENCE [LARGE SCALE GENOMIC DNA]</scope>
    <source>
        <strain evidence="1 2">AM-OR11-026</strain>
    </source>
</reference>
<protein>
    <submittedName>
        <fullName evidence="1">Uncharacterized protein</fullName>
    </submittedName>
</protein>
<organism evidence="1 2">
    <name type="scientific">Rhizopogon vinicolor AM-OR11-026</name>
    <dbReference type="NCBI Taxonomy" id="1314800"/>
    <lineage>
        <taxon>Eukaryota</taxon>
        <taxon>Fungi</taxon>
        <taxon>Dikarya</taxon>
        <taxon>Basidiomycota</taxon>
        <taxon>Agaricomycotina</taxon>
        <taxon>Agaricomycetes</taxon>
        <taxon>Agaricomycetidae</taxon>
        <taxon>Boletales</taxon>
        <taxon>Suillineae</taxon>
        <taxon>Rhizopogonaceae</taxon>
        <taxon>Rhizopogon</taxon>
    </lineage>
</organism>
<dbReference type="OrthoDB" id="3821113at2759"/>
<name>A0A1B7NEV6_9AGAM</name>
<accession>A0A1B7NEV6</accession>
<keyword evidence="2" id="KW-1185">Reference proteome</keyword>